<keyword evidence="4" id="KW-1185">Reference proteome</keyword>
<sequence length="229" mass="22853">MPPRSQPACRSLVAAASLLAVGACSLIGATPASAEPVAITQQQVAGLHARMDALGVPAQTQVALVAKIEAGSIPDSARPDAVPVSSSSADDGASVVDVFADGSRRTMSTEGADDGAPSIESSKSGCLGSGGWNTNCKISISDIFSNASFVVDYQTSSSGKAKVRDVRSARCANTIGGCSVSASVKRATQSSAGPAWAELTYKADVVHIGSGVSGAFGIRVSGTSVSLYG</sequence>
<feature type="signal peptide" evidence="2">
    <location>
        <begin position="1"/>
        <end position="34"/>
    </location>
</feature>
<accession>A0A495IAI9</accession>
<comment type="caution">
    <text evidence="3">The sequence shown here is derived from an EMBL/GenBank/DDBJ whole genome shotgun (WGS) entry which is preliminary data.</text>
</comment>
<dbReference type="PROSITE" id="PS51257">
    <property type="entry name" value="PROKAR_LIPOPROTEIN"/>
    <property type="match status" value="1"/>
</dbReference>
<proteinExistence type="predicted"/>
<keyword evidence="2" id="KW-0732">Signal</keyword>
<organism evidence="3 4">
    <name type="scientific">Frondihabitans australicus</name>
    <dbReference type="NCBI Taxonomy" id="386892"/>
    <lineage>
        <taxon>Bacteria</taxon>
        <taxon>Bacillati</taxon>
        <taxon>Actinomycetota</taxon>
        <taxon>Actinomycetes</taxon>
        <taxon>Micrococcales</taxon>
        <taxon>Microbacteriaceae</taxon>
        <taxon>Frondihabitans</taxon>
    </lineage>
</organism>
<evidence type="ECO:0000256" key="2">
    <source>
        <dbReference type="SAM" id="SignalP"/>
    </source>
</evidence>
<evidence type="ECO:0000313" key="3">
    <source>
        <dbReference type="EMBL" id="RKR73024.1"/>
    </source>
</evidence>
<dbReference type="EMBL" id="RBKS01000001">
    <property type="protein sequence ID" value="RKR73024.1"/>
    <property type="molecule type" value="Genomic_DNA"/>
</dbReference>
<dbReference type="OrthoDB" id="5119895at2"/>
<dbReference type="Proteomes" id="UP000280008">
    <property type="component" value="Unassembled WGS sequence"/>
</dbReference>
<dbReference type="AlphaFoldDB" id="A0A495IAI9"/>
<name>A0A495IAI9_9MICO</name>
<evidence type="ECO:0000256" key="1">
    <source>
        <dbReference type="SAM" id="MobiDB-lite"/>
    </source>
</evidence>
<gene>
    <name evidence="3" type="ORF">C8E83_0106</name>
</gene>
<reference evidence="3 4" key="1">
    <citation type="submission" date="2018-10" db="EMBL/GenBank/DDBJ databases">
        <title>Sequencing the genomes of 1000 actinobacteria strains.</title>
        <authorList>
            <person name="Klenk H.-P."/>
        </authorList>
    </citation>
    <scope>NUCLEOTIDE SEQUENCE [LARGE SCALE GENOMIC DNA]</scope>
    <source>
        <strain evidence="3 4">DSM 17894</strain>
    </source>
</reference>
<protein>
    <submittedName>
        <fullName evidence="3">Uncharacterized protein</fullName>
    </submittedName>
</protein>
<evidence type="ECO:0000313" key="4">
    <source>
        <dbReference type="Proteomes" id="UP000280008"/>
    </source>
</evidence>
<feature type="chain" id="PRO_5019782974" evidence="2">
    <location>
        <begin position="35"/>
        <end position="229"/>
    </location>
</feature>
<dbReference type="RefSeq" id="WP_121367942.1">
    <property type="nucleotide sequence ID" value="NZ_RBKS01000001.1"/>
</dbReference>
<feature type="region of interest" description="Disordered" evidence="1">
    <location>
        <begin position="104"/>
        <end position="124"/>
    </location>
</feature>